<proteinExistence type="predicted"/>
<dbReference type="WBParaSite" id="SVE_0151600.1">
    <property type="protein sequence ID" value="SVE_0151600.1"/>
    <property type="gene ID" value="SVE_0151600"/>
</dbReference>
<dbReference type="Pfam" id="PF07707">
    <property type="entry name" value="BACK"/>
    <property type="match status" value="1"/>
</dbReference>
<accession>A0A0K0EYA8</accession>
<dbReference type="Proteomes" id="UP000035680">
    <property type="component" value="Unassembled WGS sequence"/>
</dbReference>
<dbReference type="Gene3D" id="1.25.40.420">
    <property type="match status" value="1"/>
</dbReference>
<feature type="domain" description="BACK" evidence="1">
    <location>
        <begin position="11"/>
        <end position="67"/>
    </location>
</feature>
<evidence type="ECO:0000259" key="1">
    <source>
        <dbReference type="Pfam" id="PF07707"/>
    </source>
</evidence>
<dbReference type="AlphaFoldDB" id="A0A0K0EYA8"/>
<evidence type="ECO:0000313" key="3">
    <source>
        <dbReference type="WBParaSite" id="SVE_0151600.1"/>
    </source>
</evidence>
<dbReference type="InterPro" id="IPR011705">
    <property type="entry name" value="BACK"/>
</dbReference>
<reference evidence="3" key="2">
    <citation type="submission" date="2015-08" db="UniProtKB">
        <authorList>
            <consortium name="WormBaseParasite"/>
        </authorList>
    </citation>
    <scope>IDENTIFICATION</scope>
</reference>
<name>A0A0K0EYA8_STRVS</name>
<organism evidence="2 3">
    <name type="scientific">Strongyloides venezuelensis</name>
    <name type="common">Threadworm</name>
    <dbReference type="NCBI Taxonomy" id="75913"/>
    <lineage>
        <taxon>Eukaryota</taxon>
        <taxon>Metazoa</taxon>
        <taxon>Ecdysozoa</taxon>
        <taxon>Nematoda</taxon>
        <taxon>Chromadorea</taxon>
        <taxon>Rhabditida</taxon>
        <taxon>Tylenchina</taxon>
        <taxon>Panagrolaimomorpha</taxon>
        <taxon>Strongyloidoidea</taxon>
        <taxon>Strongyloididae</taxon>
        <taxon>Strongyloides</taxon>
    </lineage>
</organism>
<protein>
    <submittedName>
        <fullName evidence="3">BACK domain-containing protein</fullName>
    </submittedName>
</protein>
<evidence type="ECO:0000313" key="2">
    <source>
        <dbReference type="Proteomes" id="UP000035680"/>
    </source>
</evidence>
<reference evidence="2" key="1">
    <citation type="submission" date="2014-07" db="EMBL/GenBank/DDBJ databases">
        <authorList>
            <person name="Martin A.A"/>
            <person name="De Silva N."/>
        </authorList>
    </citation>
    <scope>NUCLEOTIDE SEQUENCE</scope>
</reference>
<keyword evidence="2" id="KW-1185">Reference proteome</keyword>
<sequence length="68" mass="7999">MCRSLSIENVCERFAFSETHTIESLREYCQELILKNLRCLIDTNEWKKYVLAHPLLLESLLLKSLNVS</sequence>